<feature type="transmembrane region" description="Helical" evidence="6">
    <location>
        <begin position="173"/>
        <end position="192"/>
    </location>
</feature>
<feature type="domain" description="EamA" evidence="7">
    <location>
        <begin position="26"/>
        <end position="161"/>
    </location>
</feature>
<dbReference type="InterPro" id="IPR050638">
    <property type="entry name" value="AA-Vitamin_Transporters"/>
</dbReference>
<dbReference type="InterPro" id="IPR037185">
    <property type="entry name" value="EmrE-like"/>
</dbReference>
<feature type="transmembrane region" description="Helical" evidence="6">
    <location>
        <begin position="25"/>
        <end position="47"/>
    </location>
</feature>
<dbReference type="Proteomes" id="UP001593833">
    <property type="component" value="Unassembled WGS sequence"/>
</dbReference>
<feature type="domain" description="EamA" evidence="7">
    <location>
        <begin position="176"/>
        <end position="311"/>
    </location>
</feature>
<feature type="transmembrane region" description="Helical" evidence="6">
    <location>
        <begin position="90"/>
        <end position="107"/>
    </location>
</feature>
<evidence type="ECO:0000256" key="5">
    <source>
        <dbReference type="ARBA" id="ARBA00023136"/>
    </source>
</evidence>
<dbReference type="InterPro" id="IPR000620">
    <property type="entry name" value="EamA_dom"/>
</dbReference>
<evidence type="ECO:0000256" key="2">
    <source>
        <dbReference type="ARBA" id="ARBA00007362"/>
    </source>
</evidence>
<comment type="caution">
    <text evidence="8">The sequence shown here is derived from an EMBL/GenBank/DDBJ whole genome shotgun (WGS) entry which is preliminary data.</text>
</comment>
<comment type="similarity">
    <text evidence="2">Belongs to the EamA transporter family.</text>
</comment>
<reference evidence="8 9" key="1">
    <citation type="submission" date="2024-09" db="EMBL/GenBank/DDBJ databases">
        <authorList>
            <person name="D'Angelo T."/>
        </authorList>
    </citation>
    <scope>NUCLEOTIDE SEQUENCE [LARGE SCALE GENOMIC DNA]</scope>
    <source>
        <strain evidence="8">SAG AM-320-E07</strain>
    </source>
</reference>
<keyword evidence="4 6" id="KW-1133">Transmembrane helix</keyword>
<gene>
    <name evidence="8" type="ORF">ACFL6M_00810</name>
</gene>
<keyword evidence="9" id="KW-1185">Reference proteome</keyword>
<dbReference type="SUPFAM" id="SSF103481">
    <property type="entry name" value="Multidrug resistance efflux transporter EmrE"/>
    <property type="match status" value="2"/>
</dbReference>
<name>A0ABV6YJ22_UNCEI</name>
<evidence type="ECO:0000256" key="3">
    <source>
        <dbReference type="ARBA" id="ARBA00022692"/>
    </source>
</evidence>
<feature type="transmembrane region" description="Helical" evidence="6">
    <location>
        <begin position="204"/>
        <end position="225"/>
    </location>
</feature>
<dbReference type="EMBL" id="JBHPKH010000004">
    <property type="protein sequence ID" value="MFC1572116.1"/>
    <property type="molecule type" value="Genomic_DNA"/>
</dbReference>
<evidence type="ECO:0000313" key="9">
    <source>
        <dbReference type="Proteomes" id="UP001593833"/>
    </source>
</evidence>
<feature type="transmembrane region" description="Helical" evidence="6">
    <location>
        <begin position="237"/>
        <end position="262"/>
    </location>
</feature>
<protein>
    <submittedName>
        <fullName evidence="8">DMT family transporter</fullName>
    </submittedName>
</protein>
<dbReference type="Pfam" id="PF00892">
    <property type="entry name" value="EamA"/>
    <property type="match status" value="2"/>
</dbReference>
<feature type="transmembrane region" description="Helical" evidence="6">
    <location>
        <begin position="144"/>
        <end position="161"/>
    </location>
</feature>
<evidence type="ECO:0000256" key="4">
    <source>
        <dbReference type="ARBA" id="ARBA00022989"/>
    </source>
</evidence>
<dbReference type="PANTHER" id="PTHR32322:SF2">
    <property type="entry name" value="EAMA DOMAIN-CONTAINING PROTEIN"/>
    <property type="match status" value="1"/>
</dbReference>
<organism evidence="8 9">
    <name type="scientific">Eiseniibacteriota bacterium</name>
    <dbReference type="NCBI Taxonomy" id="2212470"/>
    <lineage>
        <taxon>Bacteria</taxon>
        <taxon>Candidatus Eiseniibacteriota</taxon>
    </lineage>
</organism>
<keyword evidence="3 6" id="KW-0812">Transmembrane</keyword>
<feature type="transmembrane region" description="Helical" evidence="6">
    <location>
        <begin position="269"/>
        <end position="289"/>
    </location>
</feature>
<feature type="transmembrane region" description="Helical" evidence="6">
    <location>
        <begin position="295"/>
        <end position="315"/>
    </location>
</feature>
<evidence type="ECO:0000256" key="1">
    <source>
        <dbReference type="ARBA" id="ARBA00004141"/>
    </source>
</evidence>
<evidence type="ECO:0000256" key="6">
    <source>
        <dbReference type="SAM" id="Phobius"/>
    </source>
</evidence>
<feature type="transmembrane region" description="Helical" evidence="6">
    <location>
        <begin position="59"/>
        <end position="78"/>
    </location>
</feature>
<evidence type="ECO:0000259" key="7">
    <source>
        <dbReference type="Pfam" id="PF00892"/>
    </source>
</evidence>
<sequence length="322" mass="35407">MQSGSTSTFSSHPAPASIAPRANMLVYVLLLFLFVIWSNSFHAIAYFRRTLSVGAMDLLTLRYGLVVPFCLVYCLLCWRKFGRLVRQDGWRILIVGLLSVPGYNLTLNWGQARVPPATASLLIATNPIFTYLLAMFLLDERPRWAKIIGLTVSFLGVYGLLRVQHGQFGGGYVVYALVVLIAPACWALATVIGKPLTARHDPLLFTYAATGVGSLPSFIALAAGAGETHQVLASMNATGWIALLHLSILCTILGFAIWFWALRHLPASSVAAFVFLNPPLTLLFGLYWSTEVFNWTIVVFGLLILGGVALSSEIFSQLRRRR</sequence>
<proteinExistence type="inferred from homology"/>
<accession>A0ABV6YJ22</accession>
<feature type="transmembrane region" description="Helical" evidence="6">
    <location>
        <begin position="119"/>
        <end position="137"/>
    </location>
</feature>
<comment type="subcellular location">
    <subcellularLocation>
        <location evidence="1">Membrane</location>
        <topology evidence="1">Multi-pass membrane protein</topology>
    </subcellularLocation>
</comment>
<dbReference type="PANTHER" id="PTHR32322">
    <property type="entry name" value="INNER MEMBRANE TRANSPORTER"/>
    <property type="match status" value="1"/>
</dbReference>
<evidence type="ECO:0000313" key="8">
    <source>
        <dbReference type="EMBL" id="MFC1572116.1"/>
    </source>
</evidence>
<keyword evidence="5 6" id="KW-0472">Membrane</keyword>